<sequence>MTSTWTTTTTTRLSHCLPAVRARTRCYSSSLLASTTTTYSGGGGRRKQQQQAQNSSRRNSSRIARSRILATKGTNQNDGGEAALLQQTANKGGGEKEEDDEEEGDKETRSLQRQSSTEDMFALYCEKHVELVANALGNDAKCMLISHRRTLGRRFAISTSRLFSNPVHWYGFKCKQH</sequence>
<dbReference type="RefSeq" id="XP_007510727.1">
    <property type="nucleotide sequence ID" value="XM_007510665.1"/>
</dbReference>
<feature type="compositionally biased region" description="Low complexity" evidence="1">
    <location>
        <begin position="49"/>
        <end position="68"/>
    </location>
</feature>
<evidence type="ECO:0000313" key="2">
    <source>
        <dbReference type="EMBL" id="CCO18260.1"/>
    </source>
</evidence>
<evidence type="ECO:0000313" key="3">
    <source>
        <dbReference type="Proteomes" id="UP000198341"/>
    </source>
</evidence>
<evidence type="ECO:0000256" key="1">
    <source>
        <dbReference type="SAM" id="MobiDB-lite"/>
    </source>
</evidence>
<feature type="compositionally biased region" description="Acidic residues" evidence="1">
    <location>
        <begin position="96"/>
        <end position="105"/>
    </location>
</feature>
<organism evidence="2 3">
    <name type="scientific">Bathycoccus prasinos</name>
    <dbReference type="NCBI Taxonomy" id="41875"/>
    <lineage>
        <taxon>Eukaryota</taxon>
        <taxon>Viridiplantae</taxon>
        <taxon>Chlorophyta</taxon>
        <taxon>Mamiellophyceae</taxon>
        <taxon>Mamiellales</taxon>
        <taxon>Bathycoccaceae</taxon>
        <taxon>Bathycoccus</taxon>
    </lineage>
</organism>
<reference evidence="2 3" key="1">
    <citation type="submission" date="2011-10" db="EMBL/GenBank/DDBJ databases">
        <authorList>
            <person name="Genoscope - CEA"/>
        </authorList>
    </citation>
    <scope>NUCLEOTIDE SEQUENCE [LARGE SCALE GENOMIC DNA]</scope>
    <source>
        <strain evidence="2 3">RCC 1105</strain>
    </source>
</reference>
<feature type="region of interest" description="Disordered" evidence="1">
    <location>
        <begin position="35"/>
        <end position="114"/>
    </location>
</feature>
<dbReference type="AlphaFoldDB" id="K8F0F2"/>
<protein>
    <submittedName>
        <fullName evidence="2">Uncharacterized protein</fullName>
    </submittedName>
</protein>
<dbReference type="Proteomes" id="UP000198341">
    <property type="component" value="Chromosome 10"/>
</dbReference>
<dbReference type="GeneID" id="19013079"/>
<proteinExistence type="predicted"/>
<accession>K8F0F2</accession>
<keyword evidence="3" id="KW-1185">Reference proteome</keyword>
<dbReference type="EMBL" id="FO082269">
    <property type="protein sequence ID" value="CCO18260.1"/>
    <property type="molecule type" value="Genomic_DNA"/>
</dbReference>
<gene>
    <name evidence="2" type="ordered locus">Bathy10g00020</name>
</gene>
<dbReference type="KEGG" id="bpg:Bathy10g00020"/>
<name>K8F0F2_9CHLO</name>